<gene>
    <name evidence="2" type="ORF">CKAH01_15948</name>
</gene>
<dbReference type="AlphaFoldDB" id="A0AAD9YFV4"/>
<dbReference type="SUPFAM" id="SSF55486">
    <property type="entry name" value="Metalloproteases ('zincins'), catalytic domain"/>
    <property type="match status" value="1"/>
</dbReference>
<reference evidence="2" key="1">
    <citation type="submission" date="2023-02" db="EMBL/GenBank/DDBJ databases">
        <title>Colletotrichum kahawae CIFC_Que2 genome sequencing and assembly.</title>
        <authorList>
            <person name="Baroncelli R."/>
        </authorList>
    </citation>
    <scope>NUCLEOTIDE SEQUENCE</scope>
    <source>
        <strain evidence="2">CIFC_Que2</strain>
    </source>
</reference>
<keyword evidence="1" id="KW-0732">Signal</keyword>
<evidence type="ECO:0000256" key="1">
    <source>
        <dbReference type="SAM" id="SignalP"/>
    </source>
</evidence>
<dbReference type="EMBL" id="VYYT01000143">
    <property type="protein sequence ID" value="KAK2763607.1"/>
    <property type="molecule type" value="Genomic_DNA"/>
</dbReference>
<organism evidence="2 3">
    <name type="scientific">Colletotrichum kahawae</name>
    <name type="common">Coffee berry disease fungus</name>
    <dbReference type="NCBI Taxonomy" id="34407"/>
    <lineage>
        <taxon>Eukaryota</taxon>
        <taxon>Fungi</taxon>
        <taxon>Dikarya</taxon>
        <taxon>Ascomycota</taxon>
        <taxon>Pezizomycotina</taxon>
        <taxon>Sordariomycetes</taxon>
        <taxon>Hypocreomycetidae</taxon>
        <taxon>Glomerellales</taxon>
        <taxon>Glomerellaceae</taxon>
        <taxon>Colletotrichum</taxon>
        <taxon>Colletotrichum gloeosporioides species complex</taxon>
    </lineage>
</organism>
<sequence>MKLLSYSFVLVVLVAFSFAHRAEHRIRSSLLRKRALDGYFVVDQAEGDELGCSDAQIATLHEAVVEAKYLARRASDVLASADATDSTAYLKWFGKENANAIMRTEIKENNYDPVANVKSPYERNRIHDANLAALSPTGLTFVCIPSDFSLCAPGAQAIAFQTGSISDNTGPLVTLCPPFFKSVKWQAMVDDWRTSGKPKLTPGFALLHELQHIPQITGDARRCTDVSNYAPAPNDVGKMCYHPYCCEHIDGKDKVQNAQNMAFFALDVIVNRF</sequence>
<evidence type="ECO:0008006" key="4">
    <source>
        <dbReference type="Google" id="ProtNLM"/>
    </source>
</evidence>
<keyword evidence="3" id="KW-1185">Reference proteome</keyword>
<dbReference type="Gene3D" id="3.40.390.10">
    <property type="entry name" value="Collagenase (Catalytic Domain)"/>
    <property type="match status" value="1"/>
</dbReference>
<evidence type="ECO:0000313" key="3">
    <source>
        <dbReference type="Proteomes" id="UP001281614"/>
    </source>
</evidence>
<dbReference type="InterPro" id="IPR024079">
    <property type="entry name" value="MetalloPept_cat_dom_sf"/>
</dbReference>
<feature type="chain" id="PRO_5042152805" description="Lysine-specific metallo-endopeptidase domain-containing protein" evidence="1">
    <location>
        <begin position="20"/>
        <end position="273"/>
    </location>
</feature>
<protein>
    <recommendedName>
        <fullName evidence="4">Lysine-specific metallo-endopeptidase domain-containing protein</fullName>
    </recommendedName>
</protein>
<dbReference type="Proteomes" id="UP001281614">
    <property type="component" value="Unassembled WGS sequence"/>
</dbReference>
<dbReference type="GO" id="GO:0008237">
    <property type="term" value="F:metallopeptidase activity"/>
    <property type="evidence" value="ECO:0007669"/>
    <property type="project" value="InterPro"/>
</dbReference>
<feature type="signal peptide" evidence="1">
    <location>
        <begin position="1"/>
        <end position="19"/>
    </location>
</feature>
<name>A0AAD9YFV4_COLKA</name>
<evidence type="ECO:0000313" key="2">
    <source>
        <dbReference type="EMBL" id="KAK2763607.1"/>
    </source>
</evidence>
<accession>A0AAD9YFV4</accession>
<proteinExistence type="predicted"/>
<comment type="caution">
    <text evidence="2">The sequence shown here is derived from an EMBL/GenBank/DDBJ whole genome shotgun (WGS) entry which is preliminary data.</text>
</comment>